<name>A0A4Q9RFY1_9GAMM</name>
<proteinExistence type="predicted"/>
<reference evidence="1 2" key="1">
    <citation type="submission" date="2018-06" db="EMBL/GenBank/DDBJ databases">
        <title>Three novel Pseudomonas species isolated from symptomatic oak.</title>
        <authorList>
            <person name="Bueno-Gonzalez V."/>
            <person name="Brady C."/>
        </authorList>
    </citation>
    <scope>NUCLEOTIDE SEQUENCE [LARGE SCALE GENOMIC DNA]</scope>
    <source>
        <strain evidence="1 2">P17C</strain>
    </source>
</reference>
<dbReference type="EMBL" id="QJUP01000001">
    <property type="protein sequence ID" value="TBU99775.1"/>
    <property type="molecule type" value="Genomic_DNA"/>
</dbReference>
<dbReference type="RefSeq" id="WP_131183337.1">
    <property type="nucleotide sequence ID" value="NZ_QJUO01000003.1"/>
</dbReference>
<evidence type="ECO:0000313" key="1">
    <source>
        <dbReference type="EMBL" id="TBU99775.1"/>
    </source>
</evidence>
<gene>
    <name evidence="1" type="ORF">DNJ96_00270</name>
</gene>
<keyword evidence="2" id="KW-1185">Reference proteome</keyword>
<comment type="caution">
    <text evidence="1">The sequence shown here is derived from an EMBL/GenBank/DDBJ whole genome shotgun (WGS) entry which is preliminary data.</text>
</comment>
<sequence length="209" mass="23816">MMATNVLTKAELRYIHKLMRTPCDASNKEGPGFHIDGGGKANALLLQLAAQTRLTFEAQFDEFCMSFPLQLNEDEFHNLRLQLAPPTIYERGPTMRTWRLQLEQPLPLLEEDGEESPLSVHELSPDSLVVDTSHKRRAPRHFHLQLALPGEGSLQINARRISEARDGMAAYEVEFPEGRDAERVRSFLYAQHQKLHPELQPELPDDLVN</sequence>
<organism evidence="1 2">
    <name type="scientific">Stutzerimonas kirkiae</name>
    <dbReference type="NCBI Taxonomy" id="2211392"/>
    <lineage>
        <taxon>Bacteria</taxon>
        <taxon>Pseudomonadati</taxon>
        <taxon>Pseudomonadota</taxon>
        <taxon>Gammaproteobacteria</taxon>
        <taxon>Pseudomonadales</taxon>
        <taxon>Pseudomonadaceae</taxon>
        <taxon>Stutzerimonas</taxon>
    </lineage>
</organism>
<accession>A0A4Q9RFY1</accession>
<evidence type="ECO:0000313" key="2">
    <source>
        <dbReference type="Proteomes" id="UP000292639"/>
    </source>
</evidence>
<dbReference type="Proteomes" id="UP000292639">
    <property type="component" value="Unassembled WGS sequence"/>
</dbReference>
<protein>
    <submittedName>
        <fullName evidence="1">PilZ domain-containing protein</fullName>
    </submittedName>
</protein>
<dbReference type="AlphaFoldDB" id="A0A4Q9RFY1"/>
<dbReference type="OrthoDB" id="6989154at2"/>